<protein>
    <submittedName>
        <fullName evidence="2">Uncharacterized protein</fullName>
    </submittedName>
</protein>
<evidence type="ECO:0000313" key="2">
    <source>
        <dbReference type="EMBL" id="QSZ36861.1"/>
    </source>
</evidence>
<sequence length="130" mass="13504">MLFTTLLPLTLLTGVLASPLPASQPTTCDTLTTNLDYYQGVTLPDCGIRVFQGNITSGVCINITTQGLMLYPANTNCTFYLWAGVTNCSGGVTKSFNLGATGNPGTCVATGVMDGGKWYHGSGYLSCGCA</sequence>
<dbReference type="EMBL" id="CP063411">
    <property type="protein sequence ID" value="QSZ36861.1"/>
    <property type="molecule type" value="Genomic_DNA"/>
</dbReference>
<dbReference type="AlphaFoldDB" id="A0A8A3PPR6"/>
<dbReference type="Proteomes" id="UP000672032">
    <property type="component" value="Chromosome 7"/>
</dbReference>
<reference evidence="2" key="1">
    <citation type="submission" date="2020-10" db="EMBL/GenBank/DDBJ databases">
        <title>Genome Sequence of Monilinia vaccinii-corymbosi Sheds Light on Mummy Berry Disease Infection of Blueberry and Mating Type.</title>
        <authorList>
            <person name="Yow A.G."/>
            <person name="Zhang Y."/>
            <person name="Bansal K."/>
            <person name="Eacker S.M."/>
            <person name="Sullivan S."/>
            <person name="Liachko I."/>
            <person name="Cubeta M.A."/>
            <person name="Rollins J.A."/>
            <person name="Ashrafi H."/>
        </authorList>
    </citation>
    <scope>NUCLEOTIDE SEQUENCE</scope>
    <source>
        <strain evidence="2">RL-1</strain>
    </source>
</reference>
<evidence type="ECO:0000256" key="1">
    <source>
        <dbReference type="SAM" id="SignalP"/>
    </source>
</evidence>
<evidence type="ECO:0000313" key="3">
    <source>
        <dbReference type="Proteomes" id="UP000672032"/>
    </source>
</evidence>
<dbReference type="OrthoDB" id="3647614at2759"/>
<feature type="chain" id="PRO_5032760841" evidence="1">
    <location>
        <begin position="18"/>
        <end position="130"/>
    </location>
</feature>
<feature type="signal peptide" evidence="1">
    <location>
        <begin position="1"/>
        <end position="17"/>
    </location>
</feature>
<organism evidence="2 3">
    <name type="scientific">Monilinia vaccinii-corymbosi</name>
    <dbReference type="NCBI Taxonomy" id="61207"/>
    <lineage>
        <taxon>Eukaryota</taxon>
        <taxon>Fungi</taxon>
        <taxon>Dikarya</taxon>
        <taxon>Ascomycota</taxon>
        <taxon>Pezizomycotina</taxon>
        <taxon>Leotiomycetes</taxon>
        <taxon>Helotiales</taxon>
        <taxon>Sclerotiniaceae</taxon>
        <taxon>Monilinia</taxon>
    </lineage>
</organism>
<accession>A0A8A3PPR6</accession>
<proteinExistence type="predicted"/>
<gene>
    <name evidence="2" type="ORF">DSL72_006744</name>
</gene>
<keyword evidence="1" id="KW-0732">Signal</keyword>
<name>A0A8A3PPR6_9HELO</name>
<keyword evidence="3" id="KW-1185">Reference proteome</keyword>